<dbReference type="SUPFAM" id="SSF50978">
    <property type="entry name" value="WD40 repeat-like"/>
    <property type="match status" value="1"/>
</dbReference>
<reference evidence="2 3" key="2">
    <citation type="journal article" date="2017" name="Front. Plant Sci.">
        <title>Gene Classification and Mining of Molecular Markers Useful in Red Clover (Trifolium pratense) Breeding.</title>
        <authorList>
            <person name="Istvanek J."/>
            <person name="Dluhosova J."/>
            <person name="Dluhos P."/>
            <person name="Patkova L."/>
            <person name="Nedelnik J."/>
            <person name="Repkova J."/>
        </authorList>
    </citation>
    <scope>NUCLEOTIDE SEQUENCE [LARGE SCALE GENOMIC DNA]</scope>
    <source>
        <strain evidence="3">cv. Tatra</strain>
        <tissue evidence="2">Young leaves</tissue>
    </source>
</reference>
<gene>
    <name evidence="2" type="ORF">L195_g017712</name>
</gene>
<name>A0A2K3MUP7_TRIPR</name>
<evidence type="ECO:0000259" key="1">
    <source>
        <dbReference type="Pfam" id="PF25465"/>
    </source>
</evidence>
<dbReference type="InterPro" id="IPR045289">
    <property type="entry name" value="At4g14310-like"/>
</dbReference>
<dbReference type="InterPro" id="IPR015943">
    <property type="entry name" value="WD40/YVTN_repeat-like_dom_sf"/>
</dbReference>
<reference evidence="2 3" key="1">
    <citation type="journal article" date="2014" name="Am. J. Bot.">
        <title>Genome assembly and annotation for red clover (Trifolium pratense; Fabaceae).</title>
        <authorList>
            <person name="Istvanek J."/>
            <person name="Jaros M."/>
            <person name="Krenek A."/>
            <person name="Repkova J."/>
        </authorList>
    </citation>
    <scope>NUCLEOTIDE SEQUENCE [LARGE SCALE GENOMIC DNA]</scope>
    <source>
        <strain evidence="3">cv. Tatra</strain>
        <tissue evidence="2">Young leaves</tissue>
    </source>
</reference>
<sequence length="361" mass="40097">EKSVYNPPDPIASSSIWGDCWLISVQGLDGCAETFVVAASAGNTTNSGFCSWDFDTHEVKGIQLEVGATNSAGSTISKARQWWYKPCGPLIISTCSSQNGMKIFDIRDGKQVMRWEFEKPVVAMEYSSPLQWRDKGKVVVAEAESISLWDVNSLSTQPLVYVPFDGKKISALHVNNTDAELEGGVRRRVSSSEAEGNDGVFCTTDSINILDFRQPSGVGLKIPKDCSVNVDSVFSRGDSVYLGYTRSTRVKLKQPLIQQFSLRKQGLFCTYAFPAKHDAEPADAISQIWVNSDIVMGVCGVGLYVFDALNDDALRVPNNVQYHKNKVRRYKEFYRASFDYMGSHALLISRDKPAMWKHVTI</sequence>
<protein>
    <submittedName>
        <fullName evidence="2">Transducin/WD40 repeat protein</fullName>
    </submittedName>
</protein>
<evidence type="ECO:0000313" key="3">
    <source>
        <dbReference type="Proteomes" id="UP000236291"/>
    </source>
</evidence>
<dbReference type="AlphaFoldDB" id="A0A2K3MUP7"/>
<dbReference type="InterPro" id="IPR036322">
    <property type="entry name" value="WD40_repeat_dom_sf"/>
</dbReference>
<feature type="domain" description="At4g14310 8-bladed propeller" evidence="1">
    <location>
        <begin position="77"/>
        <end position="355"/>
    </location>
</feature>
<dbReference type="EMBL" id="ASHM01012583">
    <property type="protein sequence ID" value="PNX94535.1"/>
    <property type="molecule type" value="Genomic_DNA"/>
</dbReference>
<evidence type="ECO:0000313" key="2">
    <source>
        <dbReference type="EMBL" id="PNX94535.1"/>
    </source>
</evidence>
<dbReference type="Pfam" id="PF25465">
    <property type="entry name" value="Beta-prop_At4g14310"/>
    <property type="match status" value="1"/>
</dbReference>
<dbReference type="STRING" id="57577.A0A2K3MUP7"/>
<proteinExistence type="predicted"/>
<comment type="caution">
    <text evidence="2">The sequence shown here is derived from an EMBL/GenBank/DDBJ whole genome shotgun (WGS) entry which is preliminary data.</text>
</comment>
<dbReference type="InterPro" id="IPR057442">
    <property type="entry name" value="Beta-prop_At4g14310"/>
</dbReference>
<accession>A0A2K3MUP7</accession>
<dbReference type="Proteomes" id="UP000236291">
    <property type="component" value="Unassembled WGS sequence"/>
</dbReference>
<dbReference type="PANTHER" id="PTHR35492">
    <property type="entry name" value="TRANSDUCIN/WD40 REPEAT-LIKE SUPERFAMILY PROTEIN"/>
    <property type="match status" value="1"/>
</dbReference>
<organism evidence="2 3">
    <name type="scientific">Trifolium pratense</name>
    <name type="common">Red clover</name>
    <dbReference type="NCBI Taxonomy" id="57577"/>
    <lineage>
        <taxon>Eukaryota</taxon>
        <taxon>Viridiplantae</taxon>
        <taxon>Streptophyta</taxon>
        <taxon>Embryophyta</taxon>
        <taxon>Tracheophyta</taxon>
        <taxon>Spermatophyta</taxon>
        <taxon>Magnoliopsida</taxon>
        <taxon>eudicotyledons</taxon>
        <taxon>Gunneridae</taxon>
        <taxon>Pentapetalae</taxon>
        <taxon>rosids</taxon>
        <taxon>fabids</taxon>
        <taxon>Fabales</taxon>
        <taxon>Fabaceae</taxon>
        <taxon>Papilionoideae</taxon>
        <taxon>50 kb inversion clade</taxon>
        <taxon>NPAAA clade</taxon>
        <taxon>Hologalegina</taxon>
        <taxon>IRL clade</taxon>
        <taxon>Trifolieae</taxon>
        <taxon>Trifolium</taxon>
    </lineage>
</organism>
<dbReference type="PANTHER" id="PTHR35492:SF1">
    <property type="entry name" value="TRANSDUCIN_WD40 REPEAT-LIKE SUPERFAMILY PROTEIN"/>
    <property type="match status" value="1"/>
</dbReference>
<dbReference type="Gene3D" id="2.130.10.10">
    <property type="entry name" value="YVTN repeat-like/Quinoprotein amine dehydrogenase"/>
    <property type="match status" value="1"/>
</dbReference>
<feature type="non-terminal residue" evidence="2">
    <location>
        <position position="1"/>
    </location>
</feature>